<organism evidence="1 2">
    <name type="scientific">Mucilaginibacter conchicola</name>
    <dbReference type="NCBI Taxonomy" id="2303333"/>
    <lineage>
        <taxon>Bacteria</taxon>
        <taxon>Pseudomonadati</taxon>
        <taxon>Bacteroidota</taxon>
        <taxon>Sphingobacteriia</taxon>
        <taxon>Sphingobacteriales</taxon>
        <taxon>Sphingobacteriaceae</taxon>
        <taxon>Mucilaginibacter</taxon>
    </lineage>
</organism>
<name>A0A372NTJ9_9SPHI</name>
<dbReference type="OrthoDB" id="793842at2"/>
<sequence length="221" mass="24469">MKKQVFTYIALALMALQACKKDRVQPGDIHIPEDPIETTPVTGETQPSKENIVYRKLNSSLGYNKHIFLDANADGVVDISFSSVLIMHDGTQHLYLSAYSKATTGNRVYVQKGDELVNGGLWTYPFSEGQIIEPTEANNVKFTANQQKAVIMSITSASPKDKVNGLWVNQADKYLGFALKIDGEPHFGWVKLSHVTATNEIKISEYAYNKNAGDDIRAGEK</sequence>
<dbReference type="EMBL" id="QWDC01000002">
    <property type="protein sequence ID" value="RFZ92613.1"/>
    <property type="molecule type" value="Genomic_DNA"/>
</dbReference>
<evidence type="ECO:0000313" key="2">
    <source>
        <dbReference type="Proteomes" id="UP000264217"/>
    </source>
</evidence>
<dbReference type="Proteomes" id="UP000264217">
    <property type="component" value="Unassembled WGS sequence"/>
</dbReference>
<comment type="caution">
    <text evidence="1">The sequence shown here is derived from an EMBL/GenBank/DDBJ whole genome shotgun (WGS) entry which is preliminary data.</text>
</comment>
<protein>
    <submittedName>
        <fullName evidence="1">Uncharacterized protein</fullName>
    </submittedName>
</protein>
<proteinExistence type="predicted"/>
<dbReference type="PROSITE" id="PS51257">
    <property type="entry name" value="PROKAR_LIPOPROTEIN"/>
    <property type="match status" value="1"/>
</dbReference>
<keyword evidence="2" id="KW-1185">Reference proteome</keyword>
<evidence type="ECO:0000313" key="1">
    <source>
        <dbReference type="EMBL" id="RFZ92613.1"/>
    </source>
</evidence>
<gene>
    <name evidence="1" type="ORF">D0C36_14450</name>
</gene>
<accession>A0A372NTJ9</accession>
<reference evidence="1 2" key="1">
    <citation type="submission" date="2018-08" db="EMBL/GenBank/DDBJ databases">
        <title>Mucilaginibacter sp. MYSH2.</title>
        <authorList>
            <person name="Seo T."/>
        </authorList>
    </citation>
    <scope>NUCLEOTIDE SEQUENCE [LARGE SCALE GENOMIC DNA]</scope>
    <source>
        <strain evidence="1 2">MYSH2</strain>
    </source>
</reference>
<dbReference type="AlphaFoldDB" id="A0A372NTJ9"/>
<dbReference type="RefSeq" id="WP_117392322.1">
    <property type="nucleotide sequence ID" value="NZ_QWDC01000002.1"/>
</dbReference>